<gene>
    <name evidence="2" type="ORF">I7I51_02058</name>
</gene>
<proteinExistence type="predicted"/>
<evidence type="ECO:0000313" key="3">
    <source>
        <dbReference type="Proteomes" id="UP000663671"/>
    </source>
</evidence>
<evidence type="ECO:0000256" key="1">
    <source>
        <dbReference type="SAM" id="MobiDB-lite"/>
    </source>
</evidence>
<sequence>MYDHKHGDDAFYENQVAGSGGAEGAENTGLGKGVRRETTDEDENEVHGICGQRDAFHQIIFTFSRFRIMSHLVFEIGGPGHEIEAPCGKGLLGSGRGSGFGPSEWMGI</sequence>
<organism evidence="2 3">
    <name type="scientific">Ajellomyces capsulatus</name>
    <name type="common">Darling's disease fungus</name>
    <name type="synonym">Histoplasma capsulatum</name>
    <dbReference type="NCBI Taxonomy" id="5037"/>
    <lineage>
        <taxon>Eukaryota</taxon>
        <taxon>Fungi</taxon>
        <taxon>Dikarya</taxon>
        <taxon>Ascomycota</taxon>
        <taxon>Pezizomycotina</taxon>
        <taxon>Eurotiomycetes</taxon>
        <taxon>Eurotiomycetidae</taxon>
        <taxon>Onygenales</taxon>
        <taxon>Ajellomycetaceae</taxon>
        <taxon>Histoplasma</taxon>
    </lineage>
</organism>
<dbReference type="EMBL" id="CP069114">
    <property type="protein sequence ID" value="QSS64980.1"/>
    <property type="molecule type" value="Genomic_DNA"/>
</dbReference>
<reference evidence="2" key="1">
    <citation type="submission" date="2021-01" db="EMBL/GenBank/DDBJ databases">
        <title>Chromosome-level genome assembly of a human fungal pathogen reveals clustering of transcriptionally co-regulated genes.</title>
        <authorList>
            <person name="Voorhies M."/>
            <person name="Cohen S."/>
            <person name="Shea T.P."/>
            <person name="Petrus S."/>
            <person name="Munoz J.F."/>
            <person name="Poplawski S."/>
            <person name="Goldman W.E."/>
            <person name="Michael T."/>
            <person name="Cuomo C.A."/>
            <person name="Sil A."/>
            <person name="Beyhan S."/>
        </authorList>
    </citation>
    <scope>NUCLEOTIDE SEQUENCE</scope>
    <source>
        <strain evidence="2">WU24</strain>
    </source>
</reference>
<protein>
    <submittedName>
        <fullName evidence="2">Uncharacterized protein</fullName>
    </submittedName>
</protein>
<dbReference type="AlphaFoldDB" id="A0A8A1MIM8"/>
<dbReference type="Proteomes" id="UP000663671">
    <property type="component" value="Chromosome 1"/>
</dbReference>
<name>A0A8A1MIM8_AJECA</name>
<dbReference type="VEuPathDB" id="FungiDB:I7I51_02058"/>
<accession>A0A8A1MIM8</accession>
<feature type="region of interest" description="Disordered" evidence="1">
    <location>
        <begin position="1"/>
        <end position="48"/>
    </location>
</feature>
<evidence type="ECO:0000313" key="2">
    <source>
        <dbReference type="EMBL" id="QSS64980.1"/>
    </source>
</evidence>